<evidence type="ECO:0000313" key="2">
    <source>
        <dbReference type="EMBL" id="CRY54078.1"/>
    </source>
</evidence>
<name>A0A0H5LSI8_YERIN</name>
<feature type="transmembrane region" description="Helical" evidence="1">
    <location>
        <begin position="6"/>
        <end position="26"/>
    </location>
</feature>
<keyword evidence="1" id="KW-0472">Membrane</keyword>
<accession>A0A0H5LSI8</accession>
<protein>
    <submittedName>
        <fullName evidence="2">Uncharacterized protein</fullName>
    </submittedName>
</protein>
<evidence type="ECO:0000256" key="1">
    <source>
        <dbReference type="SAM" id="Phobius"/>
    </source>
</evidence>
<dbReference type="Proteomes" id="UP000043316">
    <property type="component" value="Unassembled WGS sequence"/>
</dbReference>
<dbReference type="RefSeq" id="WP_019209790.1">
    <property type="nucleotide sequence ID" value="NZ_CWJI01000001.1"/>
</dbReference>
<reference evidence="3" key="1">
    <citation type="submission" date="2015-03" db="EMBL/GenBank/DDBJ databases">
        <authorList>
            <consortium name="Pathogen Informatics"/>
        </authorList>
    </citation>
    <scope>NUCLEOTIDE SEQUENCE [LARGE SCALE GENOMIC DNA]</scope>
    <source>
        <strain evidence="3">R148</strain>
    </source>
</reference>
<dbReference type="EMBL" id="CWJI01000001">
    <property type="protein sequence ID" value="CRY54078.1"/>
    <property type="molecule type" value="Genomic_DNA"/>
</dbReference>
<evidence type="ECO:0000313" key="3">
    <source>
        <dbReference type="Proteomes" id="UP000043316"/>
    </source>
</evidence>
<keyword evidence="1" id="KW-1133">Transmembrane helix</keyword>
<gene>
    <name evidence="2" type="ORF">ERS008476_00991</name>
</gene>
<proteinExistence type="predicted"/>
<organism evidence="2 3">
    <name type="scientific">Yersinia intermedia</name>
    <dbReference type="NCBI Taxonomy" id="631"/>
    <lineage>
        <taxon>Bacteria</taxon>
        <taxon>Pseudomonadati</taxon>
        <taxon>Pseudomonadota</taxon>
        <taxon>Gammaproteobacteria</taxon>
        <taxon>Enterobacterales</taxon>
        <taxon>Yersiniaceae</taxon>
        <taxon>Yersinia</taxon>
    </lineage>
</organism>
<sequence length="152" mass="16957">MEMSVYKWLIVILLGGVVGIVGMRFITADIEPTGPTFAQLVDQYGIEIENHSGKSVRYVGYKKKTLYEDFDSVQLTFTATTDKFERSHELSENKTKASAWDTLFCTDKLSDIADEYDGESNNFLGQVRVIVSGVVLTNEGQQGINALCNKNE</sequence>
<dbReference type="AlphaFoldDB" id="A0A0H5LSI8"/>
<keyword evidence="1" id="KW-0812">Transmembrane</keyword>
<dbReference type="GeneID" id="61814427"/>